<evidence type="ECO:0000313" key="5">
    <source>
        <dbReference type="Proteomes" id="UP001165065"/>
    </source>
</evidence>
<dbReference type="GO" id="GO:0042147">
    <property type="term" value="P:retrograde transport, endosome to Golgi"/>
    <property type="evidence" value="ECO:0007669"/>
    <property type="project" value="UniProtKB-UniRule"/>
</dbReference>
<dbReference type="Pfam" id="PF08700">
    <property type="entry name" value="VPS51_Exo84_N"/>
    <property type="match status" value="1"/>
</dbReference>
<evidence type="ECO:0000256" key="3">
    <source>
        <dbReference type="SAM" id="MobiDB-lite"/>
    </source>
</evidence>
<dbReference type="AlphaFoldDB" id="A0A9W7GC20"/>
<feature type="compositionally biased region" description="Low complexity" evidence="3">
    <location>
        <begin position="1"/>
        <end position="12"/>
    </location>
</feature>
<dbReference type="GO" id="GO:0007030">
    <property type="term" value="P:Golgi organization"/>
    <property type="evidence" value="ECO:0007669"/>
    <property type="project" value="UniProtKB-UniRule"/>
</dbReference>
<comment type="caution">
    <text evidence="4">The sequence shown here is derived from an EMBL/GenBank/DDBJ whole genome shotgun (WGS) entry which is preliminary data.</text>
</comment>
<proteinExistence type="inferred from homology"/>
<dbReference type="InterPro" id="IPR014812">
    <property type="entry name" value="Vps51"/>
</dbReference>
<keyword evidence="2" id="KW-0333">Golgi apparatus</keyword>
<dbReference type="PANTHER" id="PTHR15954">
    <property type="entry name" value="VACUOLAR PROTEIN SORTING-ASSOCIATED PROTEIN 51 HOMOLOG"/>
    <property type="match status" value="1"/>
</dbReference>
<dbReference type="GO" id="GO:0000938">
    <property type="term" value="C:GARP complex"/>
    <property type="evidence" value="ECO:0007669"/>
    <property type="project" value="UniProtKB-UniRule"/>
</dbReference>
<dbReference type="GO" id="GO:0016020">
    <property type="term" value="C:membrane"/>
    <property type="evidence" value="ECO:0007669"/>
    <property type="project" value="TreeGrafter"/>
</dbReference>
<accession>A0A9W7GC20</accession>
<dbReference type="GO" id="GO:0007041">
    <property type="term" value="P:lysosomal transport"/>
    <property type="evidence" value="ECO:0007669"/>
    <property type="project" value="TreeGrafter"/>
</dbReference>
<dbReference type="GO" id="GO:1990745">
    <property type="term" value="C:EARP complex"/>
    <property type="evidence" value="ECO:0007669"/>
    <property type="project" value="TreeGrafter"/>
</dbReference>
<comment type="subunit">
    <text evidence="2">Component of the Golgi-associated retrograde protein (GARP) complex.</text>
</comment>
<dbReference type="EMBL" id="BRYA01000118">
    <property type="protein sequence ID" value="GMI40071.1"/>
    <property type="molecule type" value="Genomic_DNA"/>
</dbReference>
<dbReference type="OrthoDB" id="203678at2759"/>
<keyword evidence="2" id="KW-0445">Lipid transport</keyword>
<comment type="function">
    <text evidence="2">Acts as component of the GARP complex that is involved in retrograde transport from early and late endosomes to the trans-Golgi network (TGN).</text>
</comment>
<dbReference type="GO" id="GO:0032456">
    <property type="term" value="P:endocytic recycling"/>
    <property type="evidence" value="ECO:0007669"/>
    <property type="project" value="TreeGrafter"/>
</dbReference>
<keyword evidence="2" id="KW-0813">Transport</keyword>
<dbReference type="Proteomes" id="UP001165065">
    <property type="component" value="Unassembled WGS sequence"/>
</dbReference>
<dbReference type="GO" id="GO:0048193">
    <property type="term" value="P:Golgi vesicle transport"/>
    <property type="evidence" value="ECO:0007669"/>
    <property type="project" value="TreeGrafter"/>
</dbReference>
<keyword evidence="2" id="KW-0653">Protein transport</keyword>
<comment type="similarity">
    <text evidence="1 2">Belongs to the VPS51 family.</text>
</comment>
<dbReference type="PANTHER" id="PTHR15954:SF4">
    <property type="entry name" value="VACUOLAR PROTEIN SORTING-ASSOCIATED PROTEIN 51 HOMOLOG"/>
    <property type="match status" value="1"/>
</dbReference>
<feature type="compositionally biased region" description="Basic and acidic residues" evidence="3">
    <location>
        <begin position="40"/>
        <end position="70"/>
    </location>
</feature>
<dbReference type="GO" id="GO:0005829">
    <property type="term" value="C:cytosol"/>
    <property type="evidence" value="ECO:0007669"/>
    <property type="project" value="GOC"/>
</dbReference>
<reference evidence="5" key="1">
    <citation type="journal article" date="2023" name="Commun. Biol.">
        <title>Genome analysis of Parmales, the sister group of diatoms, reveals the evolutionary specialization of diatoms from phago-mixotrophs to photoautotrophs.</title>
        <authorList>
            <person name="Ban H."/>
            <person name="Sato S."/>
            <person name="Yoshikawa S."/>
            <person name="Yamada K."/>
            <person name="Nakamura Y."/>
            <person name="Ichinomiya M."/>
            <person name="Sato N."/>
            <person name="Blanc-Mathieu R."/>
            <person name="Endo H."/>
            <person name="Kuwata A."/>
            <person name="Ogata H."/>
        </authorList>
    </citation>
    <scope>NUCLEOTIDE SEQUENCE [LARGE SCALE GENOMIC DNA]</scope>
</reference>
<keyword evidence="5" id="KW-1185">Reference proteome</keyword>
<protein>
    <recommendedName>
        <fullName evidence="2">Vacuolar protein sorting-associated protein 51 homolog</fullName>
    </recommendedName>
</protein>
<dbReference type="GO" id="GO:0006869">
    <property type="term" value="P:lipid transport"/>
    <property type="evidence" value="ECO:0007669"/>
    <property type="project" value="UniProtKB-UniRule"/>
</dbReference>
<feature type="compositionally biased region" description="Low complexity" evidence="3">
    <location>
        <begin position="99"/>
        <end position="121"/>
    </location>
</feature>
<dbReference type="GO" id="GO:0015031">
    <property type="term" value="P:protein transport"/>
    <property type="evidence" value="ECO:0007669"/>
    <property type="project" value="UniProtKB-UniRule"/>
</dbReference>
<evidence type="ECO:0000313" key="4">
    <source>
        <dbReference type="EMBL" id="GMI40071.1"/>
    </source>
</evidence>
<name>A0A9W7GC20_9STRA</name>
<evidence type="ECO:0000256" key="2">
    <source>
        <dbReference type="RuleBase" id="RU368010"/>
    </source>
</evidence>
<sequence length="759" mass="81780">MNSDSDSDSSSASDDEIRRKLMAQYYGNTTTSSTSFDSQESYKGENKGGDKDRAKVKDYDTNEANEDNKGIHNHILGSPNPAANALAADFGSLARSPLPTSKTYSTPSRPSPSSSTPLNSPNFDPSSYTRTCLTTMSIEELLAIDDKLVSEVQDLDSTMQTLVYENYSKFIDATDAIRSIGKTVDKATEEMDRLLAVITEVDTGAKEVDSDLSSSRLLVASKVLVKRQLSRLGTLLSLPKTLKGLVAERRFKKAARAWVGARGVLSKAGQEFASLRKIEAECIDVISDLSKRLEATVRHLADETNPLPNPTPTPRFIIGMAEARAKLGGEEEEEEYVELAREAVRRVLSNSLKSTSSSLPSPDFSPLTSISSTSSRLLTSFPKSDPVSHLDYISSLYRSYLEIFKDKYFKSVESFLPDSSTLLASSMKGLVSATSDLVVSLESGRGGKRYGRFKDWAYETVMKIMDRRVACRYRILREEVRDSLIKICTSPSPPSHKTFGVTVCTAIADLHHTAIMSLNSLKNLPIDTPMLALSVHGQARTFTLWVPSALESCAGLVGAGVVVGLGCDNIVGSKYEDDITQNNRTTRLAAVQEDPYDVDMTGLEKVGGGGGLALLFAEASRAGEDIVPQGATESLTELGGGDGTIDMDVDGDGACSLRFGMAGTRCLQVYVGDVGNECGEMVTLGLVNGSGGGNWGSGKREVREVREGVNMMLRRIKDISIELGAAFGEVSEVEEDEGVWGGGLEGLRGLGGGDFFLSI</sequence>
<organism evidence="4 5">
    <name type="scientific">Triparma columacea</name>
    <dbReference type="NCBI Taxonomy" id="722753"/>
    <lineage>
        <taxon>Eukaryota</taxon>
        <taxon>Sar</taxon>
        <taxon>Stramenopiles</taxon>
        <taxon>Ochrophyta</taxon>
        <taxon>Bolidophyceae</taxon>
        <taxon>Parmales</taxon>
        <taxon>Triparmaceae</taxon>
        <taxon>Triparma</taxon>
    </lineage>
</organism>
<gene>
    <name evidence="4" type="ORF">TrCOL_g936</name>
</gene>
<feature type="compositionally biased region" description="Polar residues" evidence="3">
    <location>
        <begin position="26"/>
        <end position="39"/>
    </location>
</feature>
<feature type="region of interest" description="Disordered" evidence="3">
    <location>
        <begin position="97"/>
        <end position="125"/>
    </location>
</feature>
<feature type="region of interest" description="Disordered" evidence="3">
    <location>
        <begin position="1"/>
        <end position="77"/>
    </location>
</feature>
<evidence type="ECO:0000256" key="1">
    <source>
        <dbReference type="ARBA" id="ARBA00006080"/>
    </source>
</evidence>
<comment type="subcellular location">
    <subcellularLocation>
        <location evidence="2">Golgi apparatus</location>
        <location evidence="2">trans-Golgi network</location>
    </subcellularLocation>
</comment>